<dbReference type="InterPro" id="IPR013760">
    <property type="entry name" value="Topo_IIA-like_dom_sf"/>
</dbReference>
<evidence type="ECO:0000256" key="4">
    <source>
        <dbReference type="ARBA" id="ARBA00022741"/>
    </source>
</evidence>
<keyword evidence="7 11" id="KW-0799">Topoisomerase</keyword>
<keyword evidence="3" id="KW-0479">Metal-binding</keyword>
<dbReference type="EMBL" id="CP062222">
    <property type="protein sequence ID" value="QTC93246.1"/>
    <property type="molecule type" value="Genomic_DNA"/>
</dbReference>
<evidence type="ECO:0000256" key="12">
    <source>
        <dbReference type="SAM" id="MobiDB-lite"/>
    </source>
</evidence>
<dbReference type="Gene3D" id="3.30.565.10">
    <property type="entry name" value="Histidine kinase-like ATPase, C-terminal domain"/>
    <property type="match status" value="1"/>
</dbReference>
<organism evidence="14 15">
    <name type="scientific">Brevundimonas goettingensis</name>
    <dbReference type="NCBI Taxonomy" id="2774190"/>
    <lineage>
        <taxon>Bacteria</taxon>
        <taxon>Pseudomonadati</taxon>
        <taxon>Pseudomonadota</taxon>
        <taxon>Alphaproteobacteria</taxon>
        <taxon>Caulobacterales</taxon>
        <taxon>Caulobacteraceae</taxon>
        <taxon>Brevundimonas</taxon>
    </lineage>
</organism>
<dbReference type="Gene3D" id="3.30.230.10">
    <property type="match status" value="1"/>
</dbReference>
<evidence type="ECO:0000313" key="14">
    <source>
        <dbReference type="EMBL" id="QTC93246.1"/>
    </source>
</evidence>
<feature type="domain" description="Toprim" evidence="13">
    <location>
        <begin position="483"/>
        <end position="597"/>
    </location>
</feature>
<evidence type="ECO:0000256" key="11">
    <source>
        <dbReference type="HAMAP-Rule" id="MF_00938"/>
    </source>
</evidence>
<feature type="compositionally biased region" description="Pro residues" evidence="12">
    <location>
        <begin position="14"/>
        <end position="26"/>
    </location>
</feature>
<dbReference type="GO" id="GO:0005524">
    <property type="term" value="F:ATP binding"/>
    <property type="evidence" value="ECO:0007669"/>
    <property type="project" value="UniProtKB-UniRule"/>
</dbReference>
<evidence type="ECO:0000256" key="8">
    <source>
        <dbReference type="ARBA" id="ARBA00023125"/>
    </source>
</evidence>
<dbReference type="NCBIfam" id="TIGR01055">
    <property type="entry name" value="parE_Gneg"/>
    <property type="match status" value="1"/>
</dbReference>
<evidence type="ECO:0000256" key="9">
    <source>
        <dbReference type="ARBA" id="ARBA00023235"/>
    </source>
</evidence>
<dbReference type="InterPro" id="IPR018522">
    <property type="entry name" value="TopoIIA_CS"/>
</dbReference>
<dbReference type="SMART" id="SM00433">
    <property type="entry name" value="TOP2c"/>
    <property type="match status" value="1"/>
</dbReference>
<dbReference type="GO" id="GO:0046872">
    <property type="term" value="F:metal ion binding"/>
    <property type="evidence" value="ECO:0007669"/>
    <property type="project" value="UniProtKB-KW"/>
</dbReference>
<dbReference type="InterPro" id="IPR006171">
    <property type="entry name" value="TOPRIM_dom"/>
</dbReference>
<comment type="similarity">
    <text evidence="11">Belongs to the type II topoisomerase family. ParE type 1 subfamily.</text>
</comment>
<feature type="binding site" evidence="11">
    <location>
        <position position="129"/>
    </location>
    <ligand>
        <name>ATP</name>
        <dbReference type="ChEBI" id="CHEBI:30616"/>
    </ligand>
</feature>
<dbReference type="KEGG" id="bgoe:IFJ75_07495"/>
<dbReference type="Pfam" id="PF00204">
    <property type="entry name" value="DNA_gyraseB"/>
    <property type="match status" value="1"/>
</dbReference>
<dbReference type="InterPro" id="IPR013506">
    <property type="entry name" value="Topo_IIA_bsu_dom2"/>
</dbReference>
<dbReference type="InterPro" id="IPR020568">
    <property type="entry name" value="Ribosomal_Su5_D2-typ_SF"/>
</dbReference>
<dbReference type="CDD" id="cd16928">
    <property type="entry name" value="HATPase_GyrB-like"/>
    <property type="match status" value="1"/>
</dbReference>
<dbReference type="Pfam" id="PF01751">
    <property type="entry name" value="Toprim"/>
    <property type="match status" value="1"/>
</dbReference>
<dbReference type="InterPro" id="IPR014721">
    <property type="entry name" value="Ribsml_uS5_D2-typ_fold_subgr"/>
</dbReference>
<dbReference type="CDD" id="cd00822">
    <property type="entry name" value="TopoII_Trans_DNA_gyrase"/>
    <property type="match status" value="1"/>
</dbReference>
<feature type="binding site" evidence="11">
    <location>
        <position position="403"/>
    </location>
    <ligand>
        <name>ATP</name>
        <dbReference type="ChEBI" id="CHEBI:30616"/>
    </ligand>
</feature>
<evidence type="ECO:0000256" key="3">
    <source>
        <dbReference type="ARBA" id="ARBA00022723"/>
    </source>
</evidence>
<dbReference type="SUPFAM" id="SSF55874">
    <property type="entry name" value="ATPase domain of HSP90 chaperone/DNA topoisomerase II/histidine kinase"/>
    <property type="match status" value="1"/>
</dbReference>
<keyword evidence="6" id="KW-0460">Magnesium</keyword>
<dbReference type="FunFam" id="3.30.565.10:FF:000002">
    <property type="entry name" value="DNA gyrase subunit B"/>
    <property type="match status" value="1"/>
</dbReference>
<dbReference type="Gene3D" id="3.40.50.670">
    <property type="match status" value="1"/>
</dbReference>
<dbReference type="PRINTS" id="PR00418">
    <property type="entry name" value="TPI2FAMILY"/>
</dbReference>
<dbReference type="InterPro" id="IPR003594">
    <property type="entry name" value="HATPase_dom"/>
</dbReference>
<reference evidence="14" key="1">
    <citation type="submission" date="2020-09" db="EMBL/GenBank/DDBJ databases">
        <title>Brevundimonas sp. LVF2 isolated from a puddle in Goettingen, Germany.</title>
        <authorList>
            <person name="Friedrich I."/>
            <person name="Klassen A."/>
            <person name="Hannes N."/>
            <person name="Schneider D."/>
            <person name="Hertel R."/>
            <person name="Daniel R."/>
        </authorList>
    </citation>
    <scope>NUCLEOTIDE SEQUENCE</scope>
    <source>
        <strain evidence="14">LVF2</strain>
    </source>
</reference>
<dbReference type="SUPFAM" id="SSF54211">
    <property type="entry name" value="Ribosomal protein S5 domain 2-like"/>
    <property type="match status" value="1"/>
</dbReference>
<comment type="catalytic activity">
    <reaction evidence="1 11">
        <text>ATP-dependent breakage, passage and rejoining of double-stranded DNA.</text>
        <dbReference type="EC" id="5.6.2.2"/>
    </reaction>
</comment>
<evidence type="ECO:0000256" key="5">
    <source>
        <dbReference type="ARBA" id="ARBA00022840"/>
    </source>
</evidence>
<keyword evidence="5 11" id="KW-0067">ATP-binding</keyword>
<dbReference type="GO" id="GO:0005694">
    <property type="term" value="C:chromosome"/>
    <property type="evidence" value="ECO:0007669"/>
    <property type="project" value="InterPro"/>
</dbReference>
<dbReference type="PROSITE" id="PS00177">
    <property type="entry name" value="TOPOISOMERASE_II"/>
    <property type="match status" value="1"/>
</dbReference>
<evidence type="ECO:0000256" key="7">
    <source>
        <dbReference type="ARBA" id="ARBA00023029"/>
    </source>
</evidence>
<dbReference type="InterPro" id="IPR005737">
    <property type="entry name" value="TopoIV_B_Gneg"/>
</dbReference>
<dbReference type="InterPro" id="IPR036890">
    <property type="entry name" value="HATPase_C_sf"/>
</dbReference>
<dbReference type="PANTHER" id="PTHR45866:SF4">
    <property type="entry name" value="DNA TOPOISOMERASE 4 SUBUNIT B"/>
    <property type="match status" value="1"/>
</dbReference>
<feature type="site" description="Interaction with DNA" evidence="11">
    <location>
        <position position="569"/>
    </location>
</feature>
<feature type="binding site" evidence="11">
    <location>
        <position position="102"/>
    </location>
    <ligand>
        <name>ATP</name>
        <dbReference type="ChEBI" id="CHEBI:30616"/>
    </ligand>
</feature>
<dbReference type="HAMAP" id="MF_00938">
    <property type="entry name" value="ParE_type1"/>
    <property type="match status" value="1"/>
</dbReference>
<feature type="compositionally biased region" description="Pro residues" evidence="12">
    <location>
        <begin position="50"/>
        <end position="59"/>
    </location>
</feature>
<protein>
    <recommendedName>
        <fullName evidence="11">DNA topoisomerase 4 subunit B</fullName>
        <ecNumber evidence="11">5.6.2.2</ecNumber>
    </recommendedName>
    <alternativeName>
        <fullName evidence="11">Topoisomerase IV subunit B</fullName>
    </alternativeName>
</protein>
<feature type="region of interest" description="Disordered" evidence="12">
    <location>
        <begin position="1"/>
        <end position="63"/>
    </location>
</feature>
<keyword evidence="8 11" id="KW-0238">DNA-binding</keyword>
<feature type="site" description="Interaction with DNA" evidence="11">
    <location>
        <position position="517"/>
    </location>
</feature>
<feature type="binding site" evidence="11">
    <location>
        <begin position="171"/>
        <end position="177"/>
    </location>
    <ligand>
        <name>ATP</name>
        <dbReference type="ChEBI" id="CHEBI:30616"/>
    </ligand>
</feature>
<feature type="binding site" evidence="11">
    <location>
        <position position="62"/>
    </location>
    <ligand>
        <name>ATP</name>
        <dbReference type="ChEBI" id="CHEBI:30616"/>
    </ligand>
</feature>
<dbReference type="InterPro" id="IPR001241">
    <property type="entry name" value="Topo_IIA"/>
</dbReference>
<dbReference type="Pfam" id="PF02518">
    <property type="entry name" value="HATPase_c"/>
    <property type="match status" value="1"/>
</dbReference>
<dbReference type="PROSITE" id="PS50880">
    <property type="entry name" value="TOPRIM"/>
    <property type="match status" value="1"/>
</dbReference>
<comment type="cofactor">
    <cofactor evidence="2">
        <name>Mg(2+)</name>
        <dbReference type="ChEBI" id="CHEBI:18420"/>
    </cofactor>
</comment>
<dbReference type="InterPro" id="IPR013759">
    <property type="entry name" value="Topo_IIA_B_C"/>
</dbReference>
<keyword evidence="9 11" id="KW-0413">Isomerase</keyword>
<comment type="subunit">
    <text evidence="10 11">Heterotetramer composed of ParC and ParE.</text>
</comment>
<dbReference type="PRINTS" id="PR01159">
    <property type="entry name" value="DNAGYRASEB"/>
</dbReference>
<evidence type="ECO:0000313" key="15">
    <source>
        <dbReference type="Proteomes" id="UP000663918"/>
    </source>
</evidence>
<dbReference type="GO" id="GO:0007059">
    <property type="term" value="P:chromosome segregation"/>
    <property type="evidence" value="ECO:0007669"/>
    <property type="project" value="UniProtKB-UniRule"/>
</dbReference>
<dbReference type="Proteomes" id="UP000663918">
    <property type="component" value="Chromosome"/>
</dbReference>
<sequence>MAPADLFSFDDDQPQPPKPAAAPAPAPAAASAPVAAPEVKAAPVEAQRPSLPPAPPPMPGNYSASSIEVLEGLEPVRKRPGMYIGGTDERALHHLFAEVLDNAMDEAVARHAKLITVDLDADGVLSVKDDGRGIPVDPHPKHPGKSALEVVMTVLHSGGKFSGKAYETSGGLHGVGVSVVNALSDLLDVTVWRDGFEWKQSFSRGIPQGPIAQIQPSKKKGTLIRFHPDAEIFGVGAAFKPARLFRMARSKAYLFRGVEIKWTCAPERITDATPASALLHFPGGLADALAERIGEIETVTPAFSGRVERKGEAGAVEWAVTWSPIGFGEADGFVSSYCNTVSTPDGGTHEAGFRAALVKGLKAYGELTNEKRAVQITAEDVIANAGALISVFIRNPEFQGQTKDRLSSPEGQRLVEQLLRDPIDHWLTESPKQANTLLGFVIDRAEDRLRRRKDKDVQRAAATRKLRLPGKLSDCSRQSANGTELFIVEGDSAGGSAKQARDRTTQAILPLRGKILNVASATADKLRQNIELSDLTLALGVTPGPRFDIEQLRYERIVIMTDADVDGAHIAALLITFFYRSMPEVIRQGRLYMALPPLYRISAGPLSEYARDDAHRDELMSTVFKNKKTEIGRFKGLGEMMASQLKETTMDPKKRTLARVTVPESEDDIEDLVERLMGKKAEARFRFIQDNAQFAVADLDV</sequence>
<accession>A0A975C8T6</accession>
<gene>
    <name evidence="11 14" type="primary">parE</name>
    <name evidence="14" type="ORF">IFJ75_07495</name>
</gene>
<dbReference type="PANTHER" id="PTHR45866">
    <property type="entry name" value="DNA GYRASE/TOPOISOMERASE SUBUNIT B"/>
    <property type="match status" value="1"/>
</dbReference>
<dbReference type="GO" id="GO:0003918">
    <property type="term" value="F:DNA topoisomerase type II (double strand cut, ATP-hydrolyzing) activity"/>
    <property type="evidence" value="ECO:0007669"/>
    <property type="project" value="UniProtKB-UniRule"/>
</dbReference>
<dbReference type="GO" id="GO:0003677">
    <property type="term" value="F:DNA binding"/>
    <property type="evidence" value="ECO:0007669"/>
    <property type="project" value="UniProtKB-UniRule"/>
</dbReference>
<dbReference type="FunFam" id="3.40.50.670:FF:000006">
    <property type="entry name" value="DNA topoisomerase (ATP-hydrolyzing)"/>
    <property type="match status" value="1"/>
</dbReference>
<name>A0A975C8T6_9CAUL</name>
<dbReference type="InterPro" id="IPR002288">
    <property type="entry name" value="DNA_gyrase_B_C"/>
</dbReference>
<dbReference type="AlphaFoldDB" id="A0A975C8T6"/>
<evidence type="ECO:0000256" key="6">
    <source>
        <dbReference type="ARBA" id="ARBA00022842"/>
    </source>
</evidence>
<evidence type="ECO:0000256" key="10">
    <source>
        <dbReference type="ARBA" id="ARBA00063644"/>
    </source>
</evidence>
<keyword evidence="4 11" id="KW-0547">Nucleotide-binding</keyword>
<comment type="function">
    <text evidence="11">Topoisomerase IV is essential for chromosome segregation. It relaxes supercoiled DNA. Performs the decatenation events required during the replication of a circular DNA molecule.</text>
</comment>
<feature type="site" description="Interaction with DNA" evidence="11">
    <location>
        <position position="684"/>
    </location>
</feature>
<keyword evidence="15" id="KW-1185">Reference proteome</keyword>
<dbReference type="GO" id="GO:0006265">
    <property type="term" value="P:DNA topological change"/>
    <property type="evidence" value="ECO:0007669"/>
    <property type="project" value="UniProtKB-UniRule"/>
</dbReference>
<dbReference type="Pfam" id="PF00986">
    <property type="entry name" value="DNA_gyraseB_C"/>
    <property type="match status" value="1"/>
</dbReference>
<evidence type="ECO:0000256" key="1">
    <source>
        <dbReference type="ARBA" id="ARBA00000185"/>
    </source>
</evidence>
<dbReference type="InterPro" id="IPR000565">
    <property type="entry name" value="Topo_IIA_B"/>
</dbReference>
<proteinExistence type="inferred from homology"/>
<evidence type="ECO:0000259" key="13">
    <source>
        <dbReference type="PROSITE" id="PS50880"/>
    </source>
</evidence>
<dbReference type="SUPFAM" id="SSF56719">
    <property type="entry name" value="Type II DNA topoisomerase"/>
    <property type="match status" value="1"/>
</dbReference>
<dbReference type="SMART" id="SM00387">
    <property type="entry name" value="HATPase_c"/>
    <property type="match status" value="1"/>
</dbReference>
<evidence type="ECO:0000256" key="2">
    <source>
        <dbReference type="ARBA" id="ARBA00001946"/>
    </source>
</evidence>
<dbReference type="EC" id="5.6.2.2" evidence="11"/>
<feature type="compositionally biased region" description="Low complexity" evidence="12">
    <location>
        <begin position="27"/>
        <end position="49"/>
    </location>
</feature>